<dbReference type="OrthoDB" id="1495718at2"/>
<dbReference type="Proteomes" id="UP000184050">
    <property type="component" value="Unassembled WGS sequence"/>
</dbReference>
<evidence type="ECO:0000313" key="3">
    <source>
        <dbReference type="Proteomes" id="UP000184050"/>
    </source>
</evidence>
<dbReference type="InterPro" id="IPR021428">
    <property type="entry name" value="DUF3078"/>
</dbReference>
<name>A0A1M6I0B0_9BACT</name>
<keyword evidence="1" id="KW-0732">Signal</keyword>
<accession>A0A1M6I0B0</accession>
<gene>
    <name evidence="2" type="ORF">SAMN05444280_11530</name>
</gene>
<feature type="signal peptide" evidence="1">
    <location>
        <begin position="1"/>
        <end position="21"/>
    </location>
</feature>
<organism evidence="2 3">
    <name type="scientific">Tangfeifania diversioriginum</name>
    <dbReference type="NCBI Taxonomy" id="1168035"/>
    <lineage>
        <taxon>Bacteria</taxon>
        <taxon>Pseudomonadati</taxon>
        <taxon>Bacteroidota</taxon>
        <taxon>Bacteroidia</taxon>
        <taxon>Marinilabiliales</taxon>
        <taxon>Prolixibacteraceae</taxon>
        <taxon>Tangfeifania</taxon>
    </lineage>
</organism>
<dbReference type="AlphaFoldDB" id="A0A1M6I0B0"/>
<protein>
    <recommendedName>
        <fullName evidence="4">DUF3078 domain-containing protein</fullName>
    </recommendedName>
</protein>
<keyword evidence="3" id="KW-1185">Reference proteome</keyword>
<dbReference type="Pfam" id="PF11276">
    <property type="entry name" value="DUF3078"/>
    <property type="match status" value="1"/>
</dbReference>
<reference evidence="2 3" key="1">
    <citation type="submission" date="2016-11" db="EMBL/GenBank/DDBJ databases">
        <authorList>
            <person name="Jaros S."/>
            <person name="Januszkiewicz K."/>
            <person name="Wedrychowicz H."/>
        </authorList>
    </citation>
    <scope>NUCLEOTIDE SEQUENCE [LARGE SCALE GENOMIC DNA]</scope>
    <source>
        <strain evidence="2 3">DSM 27063</strain>
    </source>
</reference>
<dbReference type="RefSeq" id="WP_073169234.1">
    <property type="nucleotide sequence ID" value="NZ_FQZE01000015.1"/>
</dbReference>
<evidence type="ECO:0008006" key="4">
    <source>
        <dbReference type="Google" id="ProtNLM"/>
    </source>
</evidence>
<feature type="chain" id="PRO_5012296774" description="DUF3078 domain-containing protein" evidence="1">
    <location>
        <begin position="22"/>
        <end position="665"/>
    </location>
</feature>
<proteinExistence type="predicted"/>
<dbReference type="STRING" id="1168035.SAMN05444280_11530"/>
<evidence type="ECO:0000313" key="2">
    <source>
        <dbReference type="EMBL" id="SHJ27893.1"/>
    </source>
</evidence>
<sequence length="665" mass="77414">MVSGISKNFALLLLSFIFVNAGFSQNNTSDDEEKQTLEFGIDLLKRYFGEEKYWHVTQSETGESVRGLVHFIEKDPIDTILFSLEDAMNDSAKYFVYRLPEHVPDSLSLPGYYPAANLQSDLDSLWEKLRQKYIEEDITVPLQLVTDIEEKAGTIPAGESEILFREGIYTFPDSLRIPDVIPDSLMQSPDDFARILRLDSMRNRYMEQIRKEYNDSVIWAYRDSVVENYRKQRLQEEFNTRKNRLSDSVRVNNFEVLKNYNDAVVRAVNDSISLILDEFIEYADFIDTTRLRMTNLEGDEASVLLQNNNQYFSRVWLKNEQNDSLRLLVKNLDKRTIQLLIDDGVTFNRFTAKETKDFDFKSLNRDITGFSGVGQKYQVLTPWRIGGDGSVGFTQTYIENWKKGGQSALSLLTVLKGFANYSSDNGKVKWENSAEFRNGYIRPGGNESQLRKNDDKFEITSRFGLSAFKKWYYSSEFNFETQIFNGYNYPKTDESKPISAFMAPARTFFKIGLDYKPNNNFSLFLAPLTAKNVYVRDTLKIDQTKFGIEEGKKGFWLPGLNADLNFRKNLTPDISYETKYKMFINFREPFSKFDINWENQVVMRLSDHINMRLFVHMIYDDDVKFPIVNDLGEVVGEKAKVQLKEFFTIGFSYKINRQVTRTRRN</sequence>
<evidence type="ECO:0000256" key="1">
    <source>
        <dbReference type="SAM" id="SignalP"/>
    </source>
</evidence>
<dbReference type="EMBL" id="FQZE01000015">
    <property type="protein sequence ID" value="SHJ27893.1"/>
    <property type="molecule type" value="Genomic_DNA"/>
</dbReference>